<dbReference type="InterPro" id="IPR001258">
    <property type="entry name" value="NHL_repeat"/>
</dbReference>
<keyword evidence="3" id="KW-0677">Repeat</keyword>
<dbReference type="SMART" id="SM00184">
    <property type="entry name" value="RING"/>
    <property type="match status" value="1"/>
</dbReference>
<dbReference type="GO" id="GO:0008270">
    <property type="term" value="F:zinc ion binding"/>
    <property type="evidence" value="ECO:0007669"/>
    <property type="project" value="UniProtKB-KW"/>
</dbReference>
<reference evidence="12 13" key="1">
    <citation type="submission" date="2022-05" db="EMBL/GenBank/DDBJ databases">
        <authorList>
            <consortium name="Genoscope - CEA"/>
            <person name="William W."/>
        </authorList>
    </citation>
    <scope>NUCLEOTIDE SEQUENCE [LARGE SCALE GENOMIC DNA]</scope>
</reference>
<evidence type="ECO:0000259" key="11">
    <source>
        <dbReference type="PROSITE" id="PS50119"/>
    </source>
</evidence>
<organism evidence="12 13">
    <name type="scientific">Pocillopora meandrina</name>
    <dbReference type="NCBI Taxonomy" id="46732"/>
    <lineage>
        <taxon>Eukaryota</taxon>
        <taxon>Metazoa</taxon>
        <taxon>Cnidaria</taxon>
        <taxon>Anthozoa</taxon>
        <taxon>Hexacorallia</taxon>
        <taxon>Scleractinia</taxon>
        <taxon>Astrocoeniina</taxon>
        <taxon>Pocilloporidae</taxon>
        <taxon>Pocillopora</taxon>
    </lineage>
</organism>
<dbReference type="SUPFAM" id="SSF57845">
    <property type="entry name" value="B-box zinc-binding domain"/>
    <property type="match status" value="1"/>
</dbReference>
<evidence type="ECO:0000256" key="4">
    <source>
        <dbReference type="ARBA" id="ARBA00022771"/>
    </source>
</evidence>
<proteinExistence type="inferred from homology"/>
<name>A0AAU9WY54_9CNID</name>
<keyword evidence="9" id="KW-0175">Coiled coil</keyword>
<dbReference type="Gene3D" id="3.30.160.60">
    <property type="entry name" value="Classic Zinc Finger"/>
    <property type="match status" value="1"/>
</dbReference>
<feature type="domain" description="B box-type" evidence="11">
    <location>
        <begin position="163"/>
        <end position="204"/>
    </location>
</feature>
<dbReference type="InterPro" id="IPR001298">
    <property type="entry name" value="Filamin/ABP280_rpt"/>
</dbReference>
<evidence type="ECO:0000256" key="8">
    <source>
        <dbReference type="PROSITE-ProRule" id="PRU00504"/>
    </source>
</evidence>
<evidence type="ECO:0000256" key="1">
    <source>
        <dbReference type="ARBA" id="ARBA00008518"/>
    </source>
</evidence>
<evidence type="ECO:0000256" key="7">
    <source>
        <dbReference type="PROSITE-ProRule" id="PRU00087"/>
    </source>
</evidence>
<dbReference type="Gene3D" id="4.10.830.40">
    <property type="match status" value="1"/>
</dbReference>
<dbReference type="InterPro" id="IPR001841">
    <property type="entry name" value="Znf_RING"/>
</dbReference>
<dbReference type="PROSITE" id="PS51125">
    <property type="entry name" value="NHL"/>
    <property type="match status" value="1"/>
</dbReference>
<feature type="repeat" description="NHL" evidence="8">
    <location>
        <begin position="488"/>
        <end position="528"/>
    </location>
</feature>
<dbReference type="InterPro" id="IPR013783">
    <property type="entry name" value="Ig-like_fold"/>
</dbReference>
<dbReference type="AlphaFoldDB" id="A0AAU9WY54"/>
<keyword evidence="13" id="KW-1185">Reference proteome</keyword>
<evidence type="ECO:0000256" key="9">
    <source>
        <dbReference type="SAM" id="Coils"/>
    </source>
</evidence>
<dbReference type="InterPro" id="IPR047153">
    <property type="entry name" value="TRIM45/56/19-like"/>
</dbReference>
<gene>
    <name evidence="12" type="ORF">PMEA_00013645</name>
</gene>
<comment type="caution">
    <text evidence="12">The sequence shown here is derived from an EMBL/GenBank/DDBJ whole genome shotgun (WGS) entry which is preliminary data.</text>
</comment>
<evidence type="ECO:0000256" key="2">
    <source>
        <dbReference type="ARBA" id="ARBA00022723"/>
    </source>
</evidence>
<dbReference type="SUPFAM" id="SSF57850">
    <property type="entry name" value="RING/U-box"/>
    <property type="match status" value="1"/>
</dbReference>
<keyword evidence="5" id="KW-0862">Zinc</keyword>
<feature type="coiled-coil region" evidence="9">
    <location>
        <begin position="255"/>
        <end position="282"/>
    </location>
</feature>
<dbReference type="PROSITE" id="PS50119">
    <property type="entry name" value="ZF_BBOX"/>
    <property type="match status" value="1"/>
</dbReference>
<dbReference type="Gene3D" id="2.60.40.10">
    <property type="entry name" value="Immunoglobulins"/>
    <property type="match status" value="1"/>
</dbReference>
<evidence type="ECO:0000313" key="13">
    <source>
        <dbReference type="Proteomes" id="UP001159428"/>
    </source>
</evidence>
<dbReference type="SUPFAM" id="SSF63829">
    <property type="entry name" value="Calcium-dependent phosphotriesterase"/>
    <property type="match status" value="1"/>
</dbReference>
<dbReference type="SUPFAM" id="SSF81296">
    <property type="entry name" value="E set domains"/>
    <property type="match status" value="1"/>
</dbReference>
<dbReference type="InterPro" id="IPR013083">
    <property type="entry name" value="Znf_RING/FYVE/PHD"/>
</dbReference>
<keyword evidence="4 6" id="KW-0863">Zinc-finger</keyword>
<dbReference type="Pfam" id="PF00630">
    <property type="entry name" value="Filamin"/>
    <property type="match status" value="1"/>
</dbReference>
<dbReference type="PANTHER" id="PTHR25462:SF296">
    <property type="entry name" value="MEIOTIC P26, ISOFORM F"/>
    <property type="match status" value="1"/>
</dbReference>
<dbReference type="SMART" id="SM00502">
    <property type="entry name" value="BBC"/>
    <property type="match status" value="1"/>
</dbReference>
<dbReference type="Pfam" id="PF00097">
    <property type="entry name" value="zf-C3HC4"/>
    <property type="match status" value="1"/>
</dbReference>
<dbReference type="PROSITE" id="PS00518">
    <property type="entry name" value="ZF_RING_1"/>
    <property type="match status" value="1"/>
</dbReference>
<sequence length="759" mass="84852">MSDDKEANTLDQEEVVWSIKTNLTCQVCDKLFVDPKILPCLHTFCCLCIENLLRNRPLKDKLFKCPSCHFESGLDCRNSVRKLPANSLLVSLLDLLRVQEGEAIQCDVCDCSVDESPADLRCRECSVYLCELHAEAHKRAKDTKLHVLLSLEHLKTMSLKELNRPTYCATHTDEKLALFCDTCNESICRNCALKDHKTHQTQFLEDAYSKLYPRLSQILEQTRSVCIKVEKAVPALEWMQARVNMKADGIIRDIEDSINTKIKALEQRKSELRAAVELVRVNRKTALDVQRRRLEASRDALQVSCRFVKRVLEEGDPVYLLSAKDLMSERLEALANQGYELQPREDHVIKFSAENVALQQAIESFGSIDTSYPYFATSTAEGPGLHEANVNQTVCFTVITRDRKGRSIECVTSDLSVQIESPDGALTEVEITSQNSGKHNISYIPLVPGQHLIHISIRSYSMNGSPFTVNVPFAMRDYENMTQPQLLIGGPGEEAGKLKGARGVTVDKENRIVVCDRNNFRVQIFDSSGKFLFAFGNKGSGDGEFPGGPLSVAVSNDGRFFVSDWSGRTFQMFDAKGKFVKRLRLPEDEDEKCAKLSNIVFSQKELQVYITDGQNRKIYVFDSGGEYLSHFQVGCLDEDDGLPSKLQGVTINRKGEIVASLVNDGALQVLSTDGKPLRHIPLPFTKSSKVFAPEAITVDSNDNILMADSMRNCLLVFSGEDGHLIAECARESLCNPYGVAVDRVGRVIMTDSSNQIKIF</sequence>
<keyword evidence="2" id="KW-0479">Metal-binding</keyword>
<evidence type="ECO:0000256" key="6">
    <source>
        <dbReference type="PROSITE-ProRule" id="PRU00024"/>
    </source>
</evidence>
<dbReference type="PANTHER" id="PTHR25462">
    <property type="entry name" value="BONUS, ISOFORM C-RELATED"/>
    <property type="match status" value="1"/>
</dbReference>
<evidence type="ECO:0000256" key="3">
    <source>
        <dbReference type="ARBA" id="ARBA00022737"/>
    </source>
</evidence>
<dbReference type="InterPro" id="IPR018957">
    <property type="entry name" value="Znf_C3HC4_RING-type"/>
</dbReference>
<evidence type="ECO:0000313" key="12">
    <source>
        <dbReference type="EMBL" id="CAH3129725.1"/>
    </source>
</evidence>
<comment type="similarity">
    <text evidence="1">Belongs to the TRIM/RBCC family.</text>
</comment>
<feature type="domain" description="RING-type" evidence="10">
    <location>
        <begin position="25"/>
        <end position="69"/>
    </location>
</feature>
<feature type="repeat" description="Filamin" evidence="7">
    <location>
        <begin position="379"/>
        <end position="471"/>
    </location>
</feature>
<dbReference type="Pfam" id="PF00643">
    <property type="entry name" value="zf-B_box"/>
    <property type="match status" value="1"/>
</dbReference>
<dbReference type="InterPro" id="IPR011042">
    <property type="entry name" value="6-blade_b-propeller_TolB-like"/>
</dbReference>
<evidence type="ECO:0000259" key="10">
    <source>
        <dbReference type="PROSITE" id="PS50089"/>
    </source>
</evidence>
<protein>
    <submittedName>
        <fullName evidence="12">Uncharacterized protein</fullName>
    </submittedName>
</protein>
<dbReference type="CDD" id="cd05819">
    <property type="entry name" value="NHL"/>
    <property type="match status" value="1"/>
</dbReference>
<dbReference type="PROSITE" id="PS50194">
    <property type="entry name" value="FILAMIN_REPEAT"/>
    <property type="match status" value="1"/>
</dbReference>
<dbReference type="Gene3D" id="2.40.10.500">
    <property type="match status" value="1"/>
</dbReference>
<dbReference type="Pfam" id="PF01436">
    <property type="entry name" value="NHL"/>
    <property type="match status" value="1"/>
</dbReference>
<evidence type="ECO:0000256" key="5">
    <source>
        <dbReference type="ARBA" id="ARBA00022833"/>
    </source>
</evidence>
<dbReference type="Gene3D" id="3.30.40.10">
    <property type="entry name" value="Zinc/RING finger domain, C3HC4 (zinc finger)"/>
    <property type="match status" value="1"/>
</dbReference>
<dbReference type="InterPro" id="IPR000315">
    <property type="entry name" value="Znf_B-box"/>
</dbReference>
<dbReference type="FunFam" id="3.30.160.60:FF:003781">
    <property type="match status" value="1"/>
</dbReference>
<dbReference type="InterPro" id="IPR014756">
    <property type="entry name" value="Ig_E-set"/>
</dbReference>
<dbReference type="InterPro" id="IPR017868">
    <property type="entry name" value="Filamin/ABP280_repeat-like"/>
</dbReference>
<dbReference type="InterPro" id="IPR017907">
    <property type="entry name" value="Znf_RING_CS"/>
</dbReference>
<dbReference type="EMBL" id="CALNXJ010000024">
    <property type="protein sequence ID" value="CAH3129725.1"/>
    <property type="molecule type" value="Genomic_DNA"/>
</dbReference>
<dbReference type="InterPro" id="IPR003649">
    <property type="entry name" value="Bbox_C"/>
</dbReference>
<dbReference type="Proteomes" id="UP001159428">
    <property type="component" value="Unassembled WGS sequence"/>
</dbReference>
<accession>A0AAU9WY54</accession>
<dbReference type="SMART" id="SM00336">
    <property type="entry name" value="BBOX"/>
    <property type="match status" value="2"/>
</dbReference>
<dbReference type="Gene3D" id="2.120.10.30">
    <property type="entry name" value="TolB, C-terminal domain"/>
    <property type="match status" value="1"/>
</dbReference>
<dbReference type="SMART" id="SM00557">
    <property type="entry name" value="IG_FLMN"/>
    <property type="match status" value="1"/>
</dbReference>
<dbReference type="PROSITE" id="PS50089">
    <property type="entry name" value="ZF_RING_2"/>
    <property type="match status" value="1"/>
</dbReference>